<reference evidence="2 3" key="1">
    <citation type="journal article" date="2021" name="Elife">
        <title>Chloroplast acquisition without the gene transfer in kleptoplastic sea slugs, Plakobranchus ocellatus.</title>
        <authorList>
            <person name="Maeda T."/>
            <person name="Takahashi S."/>
            <person name="Yoshida T."/>
            <person name="Shimamura S."/>
            <person name="Takaki Y."/>
            <person name="Nagai Y."/>
            <person name="Toyoda A."/>
            <person name="Suzuki Y."/>
            <person name="Arimoto A."/>
            <person name="Ishii H."/>
            <person name="Satoh N."/>
            <person name="Nishiyama T."/>
            <person name="Hasebe M."/>
            <person name="Maruyama T."/>
            <person name="Minagawa J."/>
            <person name="Obokata J."/>
            <person name="Shigenobu S."/>
        </authorList>
    </citation>
    <scope>NUCLEOTIDE SEQUENCE [LARGE SCALE GENOMIC DNA]</scope>
</reference>
<feature type="region of interest" description="Disordered" evidence="1">
    <location>
        <begin position="1"/>
        <end position="54"/>
    </location>
</feature>
<evidence type="ECO:0000313" key="3">
    <source>
        <dbReference type="Proteomes" id="UP000735302"/>
    </source>
</evidence>
<keyword evidence="3" id="KW-1185">Reference proteome</keyword>
<dbReference type="AlphaFoldDB" id="A0AAV4A3Q4"/>
<evidence type="ECO:0000313" key="2">
    <source>
        <dbReference type="EMBL" id="GFO02314.1"/>
    </source>
</evidence>
<organism evidence="2 3">
    <name type="scientific">Plakobranchus ocellatus</name>
    <dbReference type="NCBI Taxonomy" id="259542"/>
    <lineage>
        <taxon>Eukaryota</taxon>
        <taxon>Metazoa</taxon>
        <taxon>Spiralia</taxon>
        <taxon>Lophotrochozoa</taxon>
        <taxon>Mollusca</taxon>
        <taxon>Gastropoda</taxon>
        <taxon>Heterobranchia</taxon>
        <taxon>Euthyneura</taxon>
        <taxon>Panpulmonata</taxon>
        <taxon>Sacoglossa</taxon>
        <taxon>Placobranchoidea</taxon>
        <taxon>Plakobranchidae</taxon>
        <taxon>Plakobranchus</taxon>
    </lineage>
</organism>
<sequence>MQHSKRVLRQDKSHGLYSVPWRSGQGKMDRVATDTGPPSGHGAIGGPRSHDRRVPADLKSDMLFTVPPTFCHEDAEF</sequence>
<proteinExistence type="predicted"/>
<dbReference type="EMBL" id="BLXT01003580">
    <property type="protein sequence ID" value="GFO02314.1"/>
    <property type="molecule type" value="Genomic_DNA"/>
</dbReference>
<gene>
    <name evidence="2" type="ORF">PoB_002881900</name>
</gene>
<comment type="caution">
    <text evidence="2">The sequence shown here is derived from an EMBL/GenBank/DDBJ whole genome shotgun (WGS) entry which is preliminary data.</text>
</comment>
<dbReference type="Proteomes" id="UP000735302">
    <property type="component" value="Unassembled WGS sequence"/>
</dbReference>
<evidence type="ECO:0000256" key="1">
    <source>
        <dbReference type="SAM" id="MobiDB-lite"/>
    </source>
</evidence>
<name>A0AAV4A3Q4_9GAST</name>
<protein>
    <submittedName>
        <fullName evidence="2">Uncharacterized protein</fullName>
    </submittedName>
</protein>
<accession>A0AAV4A3Q4</accession>